<sequence length="133" mass="15596">MDEAIINRDMLLASIVTNYIPGDKYADVKQFTDEDVEYIVQFVDGLLHEYENQLTEVKLLSANEERKAQTDVDVVRDELAALKQKIQTIKRNYNQRSCEMISVEKRLENEHSLNERIEKVRDQFHKSVSVNNH</sequence>
<dbReference type="EMBL" id="UZAI01007411">
    <property type="protein sequence ID" value="VDO98986.1"/>
    <property type="molecule type" value="Genomic_DNA"/>
</dbReference>
<reference evidence="2 3" key="1">
    <citation type="submission" date="2018-11" db="EMBL/GenBank/DDBJ databases">
        <authorList>
            <consortium name="Pathogen Informatics"/>
        </authorList>
    </citation>
    <scope>NUCLEOTIDE SEQUENCE [LARGE SCALE GENOMIC DNA]</scope>
    <source>
        <strain evidence="2 3">Zambia</strain>
    </source>
</reference>
<name>A0A3P7ZAT8_9TREM</name>
<keyword evidence="3" id="KW-1185">Reference proteome</keyword>
<dbReference type="Proteomes" id="UP000277204">
    <property type="component" value="Unassembled WGS sequence"/>
</dbReference>
<keyword evidence="1" id="KW-0175">Coiled coil</keyword>
<evidence type="ECO:0000313" key="3">
    <source>
        <dbReference type="Proteomes" id="UP000277204"/>
    </source>
</evidence>
<accession>A0A3P7ZAT8</accession>
<protein>
    <submittedName>
        <fullName evidence="2">Uncharacterized protein</fullName>
    </submittedName>
</protein>
<evidence type="ECO:0000256" key="1">
    <source>
        <dbReference type="SAM" id="Coils"/>
    </source>
</evidence>
<evidence type="ECO:0000313" key="2">
    <source>
        <dbReference type="EMBL" id="VDO98986.1"/>
    </source>
</evidence>
<dbReference type="AlphaFoldDB" id="A0A3P7ZAT8"/>
<gene>
    <name evidence="2" type="ORF">SMRZ_LOCUS12161</name>
</gene>
<feature type="coiled-coil region" evidence="1">
    <location>
        <begin position="47"/>
        <end position="99"/>
    </location>
</feature>
<proteinExistence type="predicted"/>
<organism evidence="2 3">
    <name type="scientific">Schistosoma margrebowiei</name>
    <dbReference type="NCBI Taxonomy" id="48269"/>
    <lineage>
        <taxon>Eukaryota</taxon>
        <taxon>Metazoa</taxon>
        <taxon>Spiralia</taxon>
        <taxon>Lophotrochozoa</taxon>
        <taxon>Platyhelminthes</taxon>
        <taxon>Trematoda</taxon>
        <taxon>Digenea</taxon>
        <taxon>Strigeidida</taxon>
        <taxon>Schistosomatoidea</taxon>
        <taxon>Schistosomatidae</taxon>
        <taxon>Schistosoma</taxon>
    </lineage>
</organism>